<dbReference type="EMBL" id="HBGA01034592">
    <property type="protein sequence ID" value="CAD9001463.1"/>
    <property type="molecule type" value="Transcribed_RNA"/>
</dbReference>
<dbReference type="AlphaFoldDB" id="A0A7S1I578"/>
<reference evidence="1" key="1">
    <citation type="submission" date="2021-01" db="EMBL/GenBank/DDBJ databases">
        <authorList>
            <person name="Corre E."/>
            <person name="Pelletier E."/>
            <person name="Niang G."/>
            <person name="Scheremetjew M."/>
            <person name="Finn R."/>
            <person name="Kale V."/>
            <person name="Holt S."/>
            <person name="Cochrane G."/>
            <person name="Meng A."/>
            <person name="Brown T."/>
            <person name="Cohen L."/>
        </authorList>
    </citation>
    <scope>NUCLEOTIDE SEQUENCE</scope>
    <source>
        <strain evidence="1">NIES-381</strain>
    </source>
</reference>
<organism evidence="1">
    <name type="scientific">Eutreptiella gymnastica</name>
    <dbReference type="NCBI Taxonomy" id="73025"/>
    <lineage>
        <taxon>Eukaryota</taxon>
        <taxon>Discoba</taxon>
        <taxon>Euglenozoa</taxon>
        <taxon>Euglenida</taxon>
        <taxon>Spirocuta</taxon>
        <taxon>Euglenophyceae</taxon>
        <taxon>Eutreptiales</taxon>
        <taxon>Eutreptiaceae</taxon>
        <taxon>Eutreptiella</taxon>
    </lineage>
</organism>
<proteinExistence type="predicted"/>
<sequence length="112" mass="12671">MTQKQLKHCFRKRHQPYQKSQQSREIAIAQSATISQGFQGVAQPTSLCQGQDLVDQPCVIFAMFRPHTSLWSVEGEGKAGMRDNAIENLPTLAQNQLVRDPQSQGEFWLNQT</sequence>
<accession>A0A7S1I578</accession>
<gene>
    <name evidence="1" type="ORF">EGYM00392_LOCUS12543</name>
</gene>
<protein>
    <submittedName>
        <fullName evidence="1">Uncharacterized protein</fullName>
    </submittedName>
</protein>
<name>A0A7S1I578_9EUGL</name>
<evidence type="ECO:0000313" key="1">
    <source>
        <dbReference type="EMBL" id="CAD9001463.1"/>
    </source>
</evidence>